<dbReference type="Proteomes" id="UP000708208">
    <property type="component" value="Unassembled WGS sequence"/>
</dbReference>
<evidence type="ECO:0000313" key="3">
    <source>
        <dbReference type="Proteomes" id="UP000708208"/>
    </source>
</evidence>
<dbReference type="AlphaFoldDB" id="A0A8J2J561"/>
<sequence>MRTFFVILVLTWLSTHSVESQFDQEYRSWLGSALRSNPFIPTCQPDGEPCVRMTDCCSTHCSARVPGPNRCTPSHCGCPQPPFPEEPIIEDCLEY</sequence>
<proteinExistence type="predicted"/>
<dbReference type="EMBL" id="CAJVCH010013602">
    <property type="protein sequence ID" value="CAG7675815.1"/>
    <property type="molecule type" value="Genomic_DNA"/>
</dbReference>
<evidence type="ECO:0000256" key="1">
    <source>
        <dbReference type="SAM" id="SignalP"/>
    </source>
</evidence>
<feature type="chain" id="PRO_5035251783" evidence="1">
    <location>
        <begin position="21"/>
        <end position="95"/>
    </location>
</feature>
<name>A0A8J2J561_9HEXA</name>
<accession>A0A8J2J561</accession>
<organism evidence="2 3">
    <name type="scientific">Allacma fusca</name>
    <dbReference type="NCBI Taxonomy" id="39272"/>
    <lineage>
        <taxon>Eukaryota</taxon>
        <taxon>Metazoa</taxon>
        <taxon>Ecdysozoa</taxon>
        <taxon>Arthropoda</taxon>
        <taxon>Hexapoda</taxon>
        <taxon>Collembola</taxon>
        <taxon>Symphypleona</taxon>
        <taxon>Sminthuridae</taxon>
        <taxon>Allacma</taxon>
    </lineage>
</organism>
<keyword evidence="3" id="KW-1185">Reference proteome</keyword>
<evidence type="ECO:0000313" key="2">
    <source>
        <dbReference type="EMBL" id="CAG7675815.1"/>
    </source>
</evidence>
<reference evidence="2" key="1">
    <citation type="submission" date="2021-06" db="EMBL/GenBank/DDBJ databases">
        <authorList>
            <person name="Hodson N. C."/>
            <person name="Mongue J. A."/>
            <person name="Jaron S. K."/>
        </authorList>
    </citation>
    <scope>NUCLEOTIDE SEQUENCE</scope>
</reference>
<comment type="caution">
    <text evidence="2">The sequence shown here is derived from an EMBL/GenBank/DDBJ whole genome shotgun (WGS) entry which is preliminary data.</text>
</comment>
<feature type="non-terminal residue" evidence="2">
    <location>
        <position position="95"/>
    </location>
</feature>
<protein>
    <submittedName>
        <fullName evidence="2">Uncharacterized protein</fullName>
    </submittedName>
</protein>
<keyword evidence="1" id="KW-0732">Signal</keyword>
<feature type="signal peptide" evidence="1">
    <location>
        <begin position="1"/>
        <end position="20"/>
    </location>
</feature>
<gene>
    <name evidence="2" type="ORF">AFUS01_LOCUS2384</name>
</gene>